<feature type="domain" description="SMB" evidence="4">
    <location>
        <begin position="58"/>
        <end position="109"/>
    </location>
</feature>
<reference evidence="5" key="1">
    <citation type="thesis" date="2020" institute="ProQuest LLC" country="789 East Eisenhower Parkway, Ann Arbor, MI, USA">
        <title>Comparative Genomics and Chromosome Evolution.</title>
        <authorList>
            <person name="Mudd A.B."/>
        </authorList>
    </citation>
    <scope>NUCLEOTIDE SEQUENCE</scope>
    <source>
        <strain evidence="5">1538</strain>
        <tissue evidence="5">Blood</tissue>
    </source>
</reference>
<gene>
    <name evidence="5" type="ORF">GDO54_010652</name>
</gene>
<protein>
    <recommendedName>
        <fullName evidence="4">SMB domain-containing protein</fullName>
    </recommendedName>
</protein>
<comment type="similarity">
    <text evidence="1">Belongs to the peptidase C1 family.</text>
</comment>
<name>A0AAV3AAK9_PYXAD</name>
<dbReference type="Proteomes" id="UP001181693">
    <property type="component" value="Unassembled WGS sequence"/>
</dbReference>
<evidence type="ECO:0000259" key="4">
    <source>
        <dbReference type="PROSITE" id="PS50958"/>
    </source>
</evidence>
<evidence type="ECO:0000256" key="2">
    <source>
        <dbReference type="ARBA" id="ARBA00023157"/>
    </source>
</evidence>
<dbReference type="GO" id="GO:0008234">
    <property type="term" value="F:cysteine-type peptidase activity"/>
    <property type="evidence" value="ECO:0007669"/>
    <property type="project" value="InterPro"/>
</dbReference>
<dbReference type="PANTHER" id="PTHR12411">
    <property type="entry name" value="CYSTEINE PROTEASE FAMILY C1-RELATED"/>
    <property type="match status" value="1"/>
</dbReference>
<accession>A0AAV3AAK9</accession>
<dbReference type="InterPro" id="IPR000668">
    <property type="entry name" value="Peptidase_C1A_C"/>
</dbReference>
<dbReference type="InterPro" id="IPR001212">
    <property type="entry name" value="Somatomedin_B_dom"/>
</dbReference>
<dbReference type="Gene3D" id="3.90.70.10">
    <property type="entry name" value="Cysteine proteinases"/>
    <property type="match status" value="1"/>
</dbReference>
<dbReference type="PROSITE" id="PS50958">
    <property type="entry name" value="SMB_2"/>
    <property type="match status" value="1"/>
</dbReference>
<organism evidence="5 6">
    <name type="scientific">Pyxicephalus adspersus</name>
    <name type="common">African bullfrog</name>
    <dbReference type="NCBI Taxonomy" id="30357"/>
    <lineage>
        <taxon>Eukaryota</taxon>
        <taxon>Metazoa</taxon>
        <taxon>Chordata</taxon>
        <taxon>Craniata</taxon>
        <taxon>Vertebrata</taxon>
        <taxon>Euteleostomi</taxon>
        <taxon>Amphibia</taxon>
        <taxon>Batrachia</taxon>
        <taxon>Anura</taxon>
        <taxon>Neobatrachia</taxon>
        <taxon>Ranoidea</taxon>
        <taxon>Pyxicephalidae</taxon>
        <taxon>Pyxicephalinae</taxon>
        <taxon>Pyxicephalus</taxon>
    </lineage>
</organism>
<dbReference type="InterPro" id="IPR013128">
    <property type="entry name" value="Peptidase_C1A"/>
</dbReference>
<evidence type="ECO:0000256" key="1">
    <source>
        <dbReference type="ARBA" id="ARBA00008455"/>
    </source>
</evidence>
<dbReference type="SMART" id="SM00645">
    <property type="entry name" value="Pept_C1"/>
    <property type="match status" value="1"/>
</dbReference>
<sequence length="448" mass="50771">MGFLCQIPWCLLFTNILFLNSFVSGRGPLVNLYSVEDISLFRSIRAKRSVETDSYCQKNGCCDSRNDDCNAYFIGKNATCYCETFCDQKELGHIDCCPDYWSTCAGQNLEQATTKVPLTVTFDNGNGCDKAGTYYEDRSVTKDNCNYCSLLSLLHYYSLVFLLLKLILAIKNIYEHRWRAENYSQFWGMTLNEGFEYRLGTIPPSSSLLSMNEMAVRVSPDEEFPLHFISSYKWPQYIHRPLDQKNCAASWAFSTASVAADRIAIHSEGRFTSNLSPHHLISCNVHNQNGCRGGHIDSAWWFLRKPDDSNNIHATCSLSSVTGNYGKSYATTPCPNSLVDSNYLYQCSPPYRIASNERAIMKEIFENGPVQAVMTVYEDFFLYKSGIYKYSGLEGNTPYRQLKGTHSIVANSWGNSWGENGYFKIHRGKNECGIESLIIAAWCHVNTK</sequence>
<dbReference type="SUPFAM" id="SSF54001">
    <property type="entry name" value="Cysteine proteinases"/>
    <property type="match status" value="1"/>
</dbReference>
<dbReference type="EMBL" id="DYDO01000004">
    <property type="protein sequence ID" value="DBA26381.1"/>
    <property type="molecule type" value="Genomic_DNA"/>
</dbReference>
<dbReference type="GO" id="GO:0006508">
    <property type="term" value="P:proteolysis"/>
    <property type="evidence" value="ECO:0007669"/>
    <property type="project" value="InterPro"/>
</dbReference>
<dbReference type="AlphaFoldDB" id="A0AAV3AAK9"/>
<keyword evidence="2" id="KW-1015">Disulfide bond</keyword>
<keyword evidence="3" id="KW-0732">Signal</keyword>
<dbReference type="InterPro" id="IPR038765">
    <property type="entry name" value="Papain-like_cys_pep_sf"/>
</dbReference>
<proteinExistence type="inferred from homology"/>
<feature type="chain" id="PRO_5043629383" description="SMB domain-containing protein" evidence="3">
    <location>
        <begin position="26"/>
        <end position="448"/>
    </location>
</feature>
<evidence type="ECO:0000256" key="3">
    <source>
        <dbReference type="SAM" id="SignalP"/>
    </source>
</evidence>
<dbReference type="Pfam" id="PF00112">
    <property type="entry name" value="Peptidase_C1"/>
    <property type="match status" value="1"/>
</dbReference>
<evidence type="ECO:0000313" key="6">
    <source>
        <dbReference type="Proteomes" id="UP001181693"/>
    </source>
</evidence>
<keyword evidence="6" id="KW-1185">Reference proteome</keyword>
<evidence type="ECO:0000313" key="5">
    <source>
        <dbReference type="EMBL" id="DBA26381.1"/>
    </source>
</evidence>
<comment type="caution">
    <text evidence="5">The sequence shown here is derived from an EMBL/GenBank/DDBJ whole genome shotgun (WGS) entry which is preliminary data.</text>
</comment>
<feature type="signal peptide" evidence="3">
    <location>
        <begin position="1"/>
        <end position="25"/>
    </location>
</feature>